<comment type="caution">
    <text evidence="3">The sequence shown here is derived from an EMBL/GenBank/DDBJ whole genome shotgun (WGS) entry which is preliminary data.</text>
</comment>
<feature type="chain" id="PRO_5044303714" description="Peptidase S1 domain-containing protein" evidence="1">
    <location>
        <begin position="26"/>
        <end position="339"/>
    </location>
</feature>
<dbReference type="PRINTS" id="PR00722">
    <property type="entry name" value="CHYMOTRYPSIN"/>
</dbReference>
<name>A0AB34IU76_PRYPA</name>
<dbReference type="SUPFAM" id="SSF50494">
    <property type="entry name" value="Trypsin-like serine proteases"/>
    <property type="match status" value="1"/>
</dbReference>
<keyword evidence="1" id="KW-0732">Signal</keyword>
<evidence type="ECO:0000256" key="1">
    <source>
        <dbReference type="SAM" id="SignalP"/>
    </source>
</evidence>
<dbReference type="InterPro" id="IPR001254">
    <property type="entry name" value="Trypsin_dom"/>
</dbReference>
<dbReference type="EMBL" id="JBGBPQ010000019">
    <property type="protein sequence ID" value="KAL1504929.1"/>
    <property type="molecule type" value="Genomic_DNA"/>
</dbReference>
<evidence type="ECO:0000259" key="2">
    <source>
        <dbReference type="PROSITE" id="PS50240"/>
    </source>
</evidence>
<feature type="domain" description="Peptidase S1" evidence="2">
    <location>
        <begin position="61"/>
        <end position="339"/>
    </location>
</feature>
<organism evidence="3 4">
    <name type="scientific">Prymnesium parvum</name>
    <name type="common">Toxic golden alga</name>
    <dbReference type="NCBI Taxonomy" id="97485"/>
    <lineage>
        <taxon>Eukaryota</taxon>
        <taxon>Haptista</taxon>
        <taxon>Haptophyta</taxon>
        <taxon>Prymnesiophyceae</taxon>
        <taxon>Prymnesiales</taxon>
        <taxon>Prymnesiaceae</taxon>
        <taxon>Prymnesium</taxon>
    </lineage>
</organism>
<keyword evidence="4" id="KW-1185">Reference proteome</keyword>
<dbReference type="Gene3D" id="2.40.10.10">
    <property type="entry name" value="Trypsin-like serine proteases"/>
    <property type="match status" value="1"/>
</dbReference>
<accession>A0AB34IU76</accession>
<dbReference type="InterPro" id="IPR001314">
    <property type="entry name" value="Peptidase_S1A"/>
</dbReference>
<dbReference type="AlphaFoldDB" id="A0AB34IU76"/>
<dbReference type="Pfam" id="PF00089">
    <property type="entry name" value="Trypsin"/>
    <property type="match status" value="1"/>
</dbReference>
<dbReference type="Proteomes" id="UP001515480">
    <property type="component" value="Unassembled WGS sequence"/>
</dbReference>
<dbReference type="SMART" id="SM00020">
    <property type="entry name" value="Tryp_SPc"/>
    <property type="match status" value="1"/>
</dbReference>
<protein>
    <recommendedName>
        <fullName evidence="2">Peptidase S1 domain-containing protein</fullName>
    </recommendedName>
</protein>
<dbReference type="InterPro" id="IPR043504">
    <property type="entry name" value="Peptidase_S1_PA_chymotrypsin"/>
</dbReference>
<gene>
    <name evidence="3" type="ORF">AB1Y20_008696</name>
</gene>
<reference evidence="3 4" key="1">
    <citation type="journal article" date="2024" name="Science">
        <title>Giant polyketide synthase enzymes in the biosynthesis of giant marine polyether toxins.</title>
        <authorList>
            <person name="Fallon T.R."/>
            <person name="Shende V.V."/>
            <person name="Wierzbicki I.H."/>
            <person name="Pendleton A.L."/>
            <person name="Watervoot N.F."/>
            <person name="Auber R.P."/>
            <person name="Gonzalez D.J."/>
            <person name="Wisecaver J.H."/>
            <person name="Moore B.S."/>
        </authorList>
    </citation>
    <scope>NUCLEOTIDE SEQUENCE [LARGE SCALE GENOMIC DNA]</scope>
    <source>
        <strain evidence="3 4">12B1</strain>
    </source>
</reference>
<proteinExistence type="predicted"/>
<dbReference type="InterPro" id="IPR009003">
    <property type="entry name" value="Peptidase_S1_PA"/>
</dbReference>
<evidence type="ECO:0000313" key="3">
    <source>
        <dbReference type="EMBL" id="KAL1504929.1"/>
    </source>
</evidence>
<dbReference type="PROSITE" id="PS50240">
    <property type="entry name" value="TRYPSIN_DOM"/>
    <property type="match status" value="1"/>
</dbReference>
<dbReference type="GO" id="GO:0006508">
    <property type="term" value="P:proteolysis"/>
    <property type="evidence" value="ECO:0007669"/>
    <property type="project" value="InterPro"/>
</dbReference>
<evidence type="ECO:0000313" key="4">
    <source>
        <dbReference type="Proteomes" id="UP001515480"/>
    </source>
</evidence>
<dbReference type="GO" id="GO:0004252">
    <property type="term" value="F:serine-type endopeptidase activity"/>
    <property type="evidence" value="ECO:0007669"/>
    <property type="project" value="InterPro"/>
</dbReference>
<sequence>MRSSALSLLLLPLLLLSLLLPPTAAAFPPLPRPPQLPRRTLLHRSLFAALLPAFPTPASPVVNGAAVTDAEAAQVGAVGLYIDLTGCTVCRRGVPATCTGTLVAPDLVLSARHCADVPAALNGSLTKVVFAAEMLAPDAPYREVERVVSTADYGVDAAGNDLLLLKLKGEAPPPWRPVELPLGLLPERAEQQEASRRKSPFFPDGVGLPAVQSYGYGQLDVRGEQDAARYTAGSLRRIDLQVRTEVRPWAAGFLTTPATRGTGTCAGDSGGGALLLLQDPQGRGVRQILLGVQAAASKPCVDNQAIFVYPQAFADFIVRASRDLGSPIKQTIGWREYSQ</sequence>
<feature type="signal peptide" evidence="1">
    <location>
        <begin position="1"/>
        <end position="25"/>
    </location>
</feature>